<dbReference type="EMBL" id="CP059735">
    <property type="protein sequence ID" value="WDD99741.1"/>
    <property type="molecule type" value="Genomic_DNA"/>
</dbReference>
<dbReference type="SUPFAM" id="SSF53850">
    <property type="entry name" value="Periplasmic binding protein-like II"/>
    <property type="match status" value="1"/>
</dbReference>
<name>A0AAF0C271_9GAMM</name>
<proteinExistence type="inferred from homology"/>
<reference evidence="5 6" key="1">
    <citation type="journal article" date="2015" name="Genome Announc.">
        <title>Draft Genome Sequences of Marine Isolates of Thalassomonas viridans and Thalassomonas actiniarum.</title>
        <authorList>
            <person name="Olonade I."/>
            <person name="van Zyl L.J."/>
            <person name="Trindade M."/>
        </authorList>
    </citation>
    <scope>NUCLEOTIDE SEQUENCE [LARGE SCALE GENOMIC DNA]</scope>
    <source>
        <strain evidence="5 6">A5K-106</strain>
    </source>
</reference>
<sequence>MYYLYLFILPLLFLTHAEAGTSGTIRLATYLEPPMIDKVDNRYVGKNIEVVKLLAKTLKKKIIYIPCPTARCLSLMRKGQADMMISVRKTPERERYLSFISPPFFTQHFPLRFFINSTNDLHIDNYQDLTPLTIGVIRGSTYFDKFDHDNQLIKVELTSREQLVHMLLKNRIDTFIEREESIVSWLPESQYKSAFKLANYQYDRSVDSYIAIAKRSPLQQELPHLSATLTQLVNSGAISEILNKAQR</sequence>
<dbReference type="KEGG" id="tact:SG35_003470"/>
<dbReference type="InterPro" id="IPR001638">
    <property type="entry name" value="Solute-binding_3/MltF_N"/>
</dbReference>
<evidence type="ECO:0000256" key="3">
    <source>
        <dbReference type="SAM" id="SignalP"/>
    </source>
</evidence>
<accession>A0AAF0C271</accession>
<evidence type="ECO:0000259" key="4">
    <source>
        <dbReference type="SMART" id="SM00062"/>
    </source>
</evidence>
<evidence type="ECO:0000313" key="5">
    <source>
        <dbReference type="EMBL" id="WDD99741.1"/>
    </source>
</evidence>
<feature type="signal peptide" evidence="3">
    <location>
        <begin position="1"/>
        <end position="19"/>
    </location>
</feature>
<dbReference type="RefSeq" id="WP_044834137.1">
    <property type="nucleotide sequence ID" value="NZ_CP059735.1"/>
</dbReference>
<protein>
    <submittedName>
        <fullName evidence="5">ABC transporter substrate-binding protein</fullName>
    </submittedName>
</protein>
<feature type="chain" id="PRO_5042065677" evidence="3">
    <location>
        <begin position="20"/>
        <end position="247"/>
    </location>
</feature>
<dbReference type="PANTHER" id="PTHR35936">
    <property type="entry name" value="MEMBRANE-BOUND LYTIC MUREIN TRANSGLYCOSYLASE F"/>
    <property type="match status" value="1"/>
</dbReference>
<evidence type="ECO:0000313" key="6">
    <source>
        <dbReference type="Proteomes" id="UP000032568"/>
    </source>
</evidence>
<comment type="similarity">
    <text evidence="1">Belongs to the bacterial solute-binding protein 3 family.</text>
</comment>
<dbReference type="PANTHER" id="PTHR35936:SF25">
    <property type="entry name" value="ABC TRANSPORTER SUBSTRATE-BINDING PROTEIN"/>
    <property type="match status" value="1"/>
</dbReference>
<organism evidence="5 6">
    <name type="scientific">Thalassomonas actiniarum</name>
    <dbReference type="NCBI Taxonomy" id="485447"/>
    <lineage>
        <taxon>Bacteria</taxon>
        <taxon>Pseudomonadati</taxon>
        <taxon>Pseudomonadota</taxon>
        <taxon>Gammaproteobacteria</taxon>
        <taxon>Alteromonadales</taxon>
        <taxon>Colwelliaceae</taxon>
        <taxon>Thalassomonas</taxon>
    </lineage>
</organism>
<evidence type="ECO:0000256" key="1">
    <source>
        <dbReference type="ARBA" id="ARBA00010333"/>
    </source>
</evidence>
<keyword evidence="2 3" id="KW-0732">Signal</keyword>
<dbReference type="SMART" id="SM00062">
    <property type="entry name" value="PBPb"/>
    <property type="match status" value="1"/>
</dbReference>
<feature type="domain" description="Solute-binding protein family 3/N-terminal" evidence="4">
    <location>
        <begin position="24"/>
        <end position="245"/>
    </location>
</feature>
<dbReference type="Pfam" id="PF00497">
    <property type="entry name" value="SBP_bac_3"/>
    <property type="match status" value="1"/>
</dbReference>
<keyword evidence="6" id="KW-1185">Reference proteome</keyword>
<dbReference type="Proteomes" id="UP000032568">
    <property type="component" value="Chromosome"/>
</dbReference>
<dbReference type="AlphaFoldDB" id="A0AAF0C271"/>
<evidence type="ECO:0000256" key="2">
    <source>
        <dbReference type="ARBA" id="ARBA00022729"/>
    </source>
</evidence>
<reference evidence="5 6" key="2">
    <citation type="journal article" date="2022" name="Mar. Drugs">
        <title>Bioassay-Guided Fractionation Leads to the Detection of Cholic Acid Generated by the Rare Thalassomonas sp.</title>
        <authorList>
            <person name="Pheiffer F."/>
            <person name="Schneider Y.K."/>
            <person name="Hansen E.H."/>
            <person name="Andersen J.H."/>
            <person name="Isaksson J."/>
            <person name="Busche T."/>
            <person name="R C."/>
            <person name="Kalinowski J."/>
            <person name="Zyl L.V."/>
            <person name="Trindade M."/>
        </authorList>
    </citation>
    <scope>NUCLEOTIDE SEQUENCE [LARGE SCALE GENOMIC DNA]</scope>
    <source>
        <strain evidence="5 6">A5K-106</strain>
    </source>
</reference>
<gene>
    <name evidence="5" type="ORF">SG35_003470</name>
</gene>
<dbReference type="Gene3D" id="3.40.190.10">
    <property type="entry name" value="Periplasmic binding protein-like II"/>
    <property type="match status" value="2"/>
</dbReference>